<feature type="compositionally biased region" description="Low complexity" evidence="5">
    <location>
        <begin position="499"/>
        <end position="513"/>
    </location>
</feature>
<feature type="region of interest" description="Disordered" evidence="5">
    <location>
        <begin position="449"/>
        <end position="516"/>
    </location>
</feature>
<sequence length="957" mass="97251">MGYQLGIDVGSATTVVAATDGGWPAVLTLGGARAVPSVLYMPQTGGVLFGRSAERRARTDPDRAARGFLRRLGEPGHLLVGGAAYSPDGLLARLVGHLVGQIVAARGEEPEQIVVAHPAFWPAHRREVFASAVSQLSDVSAPVATCAAADAIGTLLARRSGTRTVDLVGVYDFGAGHFDAAVLSFSPFGFQQLGTSVGVNHAGGADFDELLVERVLAEAGAGRERLDRSDPAVTAALARLREECAQAKEYLAEEDEIEVALALPGLPSTSVVLRRADLETLVAPVVDDTVRAFRRTLRTGEATPEDLSSVLLYGGAARMPIVAAQMRAAFPSVGRWEYGSDDDIATGAALIAARLAAQSSREEVTSVIRPPDSSPPILSTPPLSSVPPLRPVPPVGSVPLVGSVPPGAVASTGGPAAGDGDTSSGPVPPGGAVFGGAAAGVSASSLGYTSWPDRTGQPPAADPDATAIGHHGGSADDTLISRGGHGTPPPTTAPPPTGPTSTGATSTGEPAGAGYQGGWGSSSYPYGDAAHTVAAGSSAGGDRTQAVATPGGPGTTGAPAATGVTGVTGIAGTAGGGDPQSAAPTPSQAGTFGGSSAGTRAVPRGGLFGGWSRATIAAAVAAIVFVAGGTTLGIVLTGGGDDTPSNGIVPIAAPTATLPPPAATTAPPAAPTPGPNTVLVAGSSEVAPITETAYAGFRKVQQNVTVNVEASTTEDGFAKLCAGGVDIVGASFEFDPSFSKDPGCADQIVGFEVAHHTLPIVVNPQNTWARCMTLDQVREVWDAGSTINRWNQIDPSFPDEPIAFVGPSRNTVQAQVFNSTVNDSSSRSRQYQETDLSGVANDVAGDRLAMGFLDFPTFETFGPRLRGLEIDNGEGCVEPNAVTAGTGFYLPLCKPVFVYARKDSLQKPATAAFMRYYMENGEEIAFDAHYVPRTKSTIDENVARVDELTKGVPPVTA</sequence>
<dbReference type="AlphaFoldDB" id="A0A1S1PRY1"/>
<feature type="domain" description="PBP" evidence="6">
    <location>
        <begin position="670"/>
        <end position="918"/>
    </location>
</feature>
<dbReference type="PRINTS" id="PR00301">
    <property type="entry name" value="HEATSHOCK70"/>
</dbReference>
<dbReference type="InterPro" id="IPR050811">
    <property type="entry name" value="Phosphate_ABC_transporter"/>
</dbReference>
<dbReference type="PANTHER" id="PTHR30570:SF1">
    <property type="entry name" value="PHOSPHATE-BINDING PROTEIN PSTS"/>
    <property type="match status" value="1"/>
</dbReference>
<keyword evidence="1" id="KW-0732">Signal</keyword>
<protein>
    <submittedName>
        <fullName evidence="7">Molecular chaperone DnaK</fullName>
    </submittedName>
</protein>
<accession>A0A1S1PRY1</accession>
<evidence type="ECO:0000256" key="5">
    <source>
        <dbReference type="SAM" id="MobiDB-lite"/>
    </source>
</evidence>
<dbReference type="Gene3D" id="3.90.640.10">
    <property type="entry name" value="Actin, Chain A, domain 4"/>
    <property type="match status" value="1"/>
</dbReference>
<dbReference type="EMBL" id="MAXA01000235">
    <property type="protein sequence ID" value="OHV24430.1"/>
    <property type="molecule type" value="Genomic_DNA"/>
</dbReference>
<evidence type="ECO:0000256" key="1">
    <source>
        <dbReference type="ARBA" id="ARBA00022729"/>
    </source>
</evidence>
<dbReference type="Pfam" id="PF00012">
    <property type="entry name" value="HSP70"/>
    <property type="match status" value="1"/>
</dbReference>
<dbReference type="GO" id="GO:0140662">
    <property type="term" value="F:ATP-dependent protein folding chaperone"/>
    <property type="evidence" value="ECO:0007669"/>
    <property type="project" value="InterPro"/>
</dbReference>
<feature type="region of interest" description="Disordered" evidence="5">
    <location>
        <begin position="534"/>
        <end position="598"/>
    </location>
</feature>
<dbReference type="Proteomes" id="UP000179769">
    <property type="component" value="Unassembled WGS sequence"/>
</dbReference>
<keyword evidence="4" id="KW-0143">Chaperone</keyword>
<dbReference type="Gene3D" id="3.30.420.40">
    <property type="match status" value="2"/>
</dbReference>
<reference evidence="8" key="1">
    <citation type="submission" date="2016-07" db="EMBL/GenBank/DDBJ databases">
        <title>Frankia sp. NRRL B-16219 Genome sequencing.</title>
        <authorList>
            <person name="Ghodhbane-Gtari F."/>
            <person name="Swanson E."/>
            <person name="Gueddou A."/>
            <person name="Louati M."/>
            <person name="Nouioui I."/>
            <person name="Hezbri K."/>
            <person name="Abebe-Akele F."/>
            <person name="Simpson S."/>
            <person name="Morris K."/>
            <person name="Thomas K."/>
            <person name="Gtari M."/>
            <person name="Tisa L.S."/>
        </authorList>
    </citation>
    <scope>NUCLEOTIDE SEQUENCE [LARGE SCALE GENOMIC DNA]</scope>
    <source>
        <strain evidence="8">NRRL B-16219</strain>
    </source>
</reference>
<dbReference type="InterPro" id="IPR013126">
    <property type="entry name" value="Hsp_70_fam"/>
</dbReference>
<evidence type="ECO:0000313" key="8">
    <source>
        <dbReference type="Proteomes" id="UP000179769"/>
    </source>
</evidence>
<evidence type="ECO:0000256" key="3">
    <source>
        <dbReference type="ARBA" id="ARBA00022840"/>
    </source>
</evidence>
<gene>
    <name evidence="7" type="ORF">BBK14_06190</name>
</gene>
<evidence type="ECO:0000313" key="7">
    <source>
        <dbReference type="EMBL" id="OHV24430.1"/>
    </source>
</evidence>
<feature type="region of interest" description="Disordered" evidence="5">
    <location>
        <begin position="361"/>
        <end position="390"/>
    </location>
</feature>
<dbReference type="RefSeq" id="WP_071065609.1">
    <property type="nucleotide sequence ID" value="NZ_MAXA01000235.1"/>
</dbReference>
<comment type="caution">
    <text evidence="7">The sequence shown here is derived from an EMBL/GenBank/DDBJ whole genome shotgun (WGS) entry which is preliminary data.</text>
</comment>
<proteinExistence type="predicted"/>
<keyword evidence="2" id="KW-0547">Nucleotide-binding</keyword>
<evidence type="ECO:0000259" key="6">
    <source>
        <dbReference type="Pfam" id="PF12849"/>
    </source>
</evidence>
<dbReference type="OrthoDB" id="9790048at2"/>
<dbReference type="PANTHER" id="PTHR30570">
    <property type="entry name" value="PERIPLASMIC PHOSPHATE BINDING COMPONENT OF PHOSPHATE ABC TRANSPORTER"/>
    <property type="match status" value="1"/>
</dbReference>
<dbReference type="SUPFAM" id="SSF53067">
    <property type="entry name" value="Actin-like ATPase domain"/>
    <property type="match status" value="2"/>
</dbReference>
<dbReference type="Gene3D" id="3.40.190.10">
    <property type="entry name" value="Periplasmic binding protein-like II"/>
    <property type="match status" value="2"/>
</dbReference>
<evidence type="ECO:0000256" key="2">
    <source>
        <dbReference type="ARBA" id="ARBA00022741"/>
    </source>
</evidence>
<feature type="compositionally biased region" description="Pro residues" evidence="5">
    <location>
        <begin position="487"/>
        <end position="498"/>
    </location>
</feature>
<dbReference type="InterPro" id="IPR024370">
    <property type="entry name" value="PBP_domain"/>
</dbReference>
<dbReference type="InterPro" id="IPR043129">
    <property type="entry name" value="ATPase_NBD"/>
</dbReference>
<feature type="region of interest" description="Disordered" evidence="5">
    <location>
        <begin position="410"/>
        <end position="431"/>
    </location>
</feature>
<dbReference type="SUPFAM" id="SSF53850">
    <property type="entry name" value="Periplasmic binding protein-like II"/>
    <property type="match status" value="1"/>
</dbReference>
<keyword evidence="3" id="KW-0067">ATP-binding</keyword>
<dbReference type="GO" id="GO:0005524">
    <property type="term" value="F:ATP binding"/>
    <property type="evidence" value="ECO:0007669"/>
    <property type="project" value="UniProtKB-KW"/>
</dbReference>
<dbReference type="Pfam" id="PF12849">
    <property type="entry name" value="PBP_like_2"/>
    <property type="match status" value="1"/>
</dbReference>
<feature type="compositionally biased region" description="Low complexity" evidence="5">
    <location>
        <begin position="546"/>
        <end position="571"/>
    </location>
</feature>
<keyword evidence="8" id="KW-1185">Reference proteome</keyword>
<organism evidence="7 8">
    <name type="scientific">Parafrankia soli</name>
    <dbReference type="NCBI Taxonomy" id="2599596"/>
    <lineage>
        <taxon>Bacteria</taxon>
        <taxon>Bacillati</taxon>
        <taxon>Actinomycetota</taxon>
        <taxon>Actinomycetes</taxon>
        <taxon>Frankiales</taxon>
        <taxon>Frankiaceae</taxon>
        <taxon>Parafrankia</taxon>
    </lineage>
</organism>
<name>A0A1S1PRY1_9ACTN</name>
<evidence type="ECO:0000256" key="4">
    <source>
        <dbReference type="ARBA" id="ARBA00023186"/>
    </source>
</evidence>